<dbReference type="EMBL" id="CVMT01000009">
    <property type="protein sequence ID" value="CRG91046.1"/>
    <property type="molecule type" value="Genomic_DNA"/>
</dbReference>
<gene>
    <name evidence="2" type="ORF">PISL3812_08094</name>
</gene>
<dbReference type="AlphaFoldDB" id="A0A0U1M7Z9"/>
<sequence length="83" mass="9491">MSSAVASQAGQVLREIFKIPSRAREQVGQSWRTRFWQTERSKKEILATSLNIHRPIWITGTAGAYTTAYACYMAMKCLRKVRP</sequence>
<evidence type="ECO:0000313" key="3">
    <source>
        <dbReference type="Proteomes" id="UP000054383"/>
    </source>
</evidence>
<reference evidence="2 3" key="1">
    <citation type="submission" date="2015-04" db="EMBL/GenBank/DDBJ databases">
        <authorList>
            <person name="Syromyatnikov M.Y."/>
            <person name="Popov V.N."/>
        </authorList>
    </citation>
    <scope>NUCLEOTIDE SEQUENCE [LARGE SCALE GENOMIC DNA]</scope>
    <source>
        <strain evidence="2">WF-38-12</strain>
    </source>
</reference>
<dbReference type="OMA" id="GERQPKE"/>
<keyword evidence="1" id="KW-0472">Membrane</keyword>
<name>A0A0U1M7Z9_TALIS</name>
<keyword evidence="1" id="KW-0812">Transmembrane</keyword>
<evidence type="ECO:0000313" key="2">
    <source>
        <dbReference type="EMBL" id="CRG91046.1"/>
    </source>
</evidence>
<keyword evidence="3" id="KW-1185">Reference proteome</keyword>
<dbReference type="Proteomes" id="UP000054383">
    <property type="component" value="Unassembled WGS sequence"/>
</dbReference>
<accession>A0A0U1M7Z9</accession>
<dbReference type="OrthoDB" id="4221763at2759"/>
<feature type="transmembrane region" description="Helical" evidence="1">
    <location>
        <begin position="56"/>
        <end position="75"/>
    </location>
</feature>
<protein>
    <submittedName>
        <fullName evidence="2">Uncharacterized protein</fullName>
    </submittedName>
</protein>
<evidence type="ECO:0000256" key="1">
    <source>
        <dbReference type="SAM" id="Phobius"/>
    </source>
</evidence>
<keyword evidence="1" id="KW-1133">Transmembrane helix</keyword>
<proteinExistence type="predicted"/>
<organism evidence="2 3">
    <name type="scientific">Talaromyces islandicus</name>
    <name type="common">Penicillium islandicum</name>
    <dbReference type="NCBI Taxonomy" id="28573"/>
    <lineage>
        <taxon>Eukaryota</taxon>
        <taxon>Fungi</taxon>
        <taxon>Dikarya</taxon>
        <taxon>Ascomycota</taxon>
        <taxon>Pezizomycotina</taxon>
        <taxon>Eurotiomycetes</taxon>
        <taxon>Eurotiomycetidae</taxon>
        <taxon>Eurotiales</taxon>
        <taxon>Trichocomaceae</taxon>
        <taxon>Talaromyces</taxon>
        <taxon>Talaromyces sect. Islandici</taxon>
    </lineage>
</organism>